<gene>
    <name evidence="2" type="ORF">CK820_G0008262</name>
</gene>
<dbReference type="AlphaFoldDB" id="A0A2J8NRA9"/>
<evidence type="ECO:0000313" key="2">
    <source>
        <dbReference type="EMBL" id="PNI74277.1"/>
    </source>
</evidence>
<evidence type="ECO:0000313" key="1">
    <source>
        <dbReference type="EMBL" id="PNI74276.1"/>
    </source>
</evidence>
<accession>A0A2J8NRA9</accession>
<proteinExistence type="predicted"/>
<dbReference type="Proteomes" id="UP000236370">
    <property type="component" value="Unassembled WGS sequence"/>
</dbReference>
<organism evidence="2 3">
    <name type="scientific">Pan troglodytes</name>
    <name type="common">Chimpanzee</name>
    <dbReference type="NCBI Taxonomy" id="9598"/>
    <lineage>
        <taxon>Eukaryota</taxon>
        <taxon>Metazoa</taxon>
        <taxon>Chordata</taxon>
        <taxon>Craniata</taxon>
        <taxon>Vertebrata</taxon>
        <taxon>Euteleostomi</taxon>
        <taxon>Mammalia</taxon>
        <taxon>Eutheria</taxon>
        <taxon>Euarchontoglires</taxon>
        <taxon>Primates</taxon>
        <taxon>Haplorrhini</taxon>
        <taxon>Catarrhini</taxon>
        <taxon>Hominidae</taxon>
        <taxon>Pan</taxon>
    </lineage>
</organism>
<evidence type="ECO:0000313" key="3">
    <source>
        <dbReference type="Proteomes" id="UP000236370"/>
    </source>
</evidence>
<reference evidence="2 3" key="1">
    <citation type="submission" date="2017-12" db="EMBL/GenBank/DDBJ databases">
        <title>High-resolution comparative analysis of great ape genomes.</title>
        <authorList>
            <person name="Pollen A."/>
            <person name="Hastie A."/>
            <person name="Hormozdiari F."/>
            <person name="Dougherty M."/>
            <person name="Liu R."/>
            <person name="Chaisson M."/>
            <person name="Hoppe E."/>
            <person name="Hill C."/>
            <person name="Pang A."/>
            <person name="Hillier L."/>
            <person name="Baker C."/>
            <person name="Armstrong J."/>
            <person name="Shendure J."/>
            <person name="Paten B."/>
            <person name="Wilson R."/>
            <person name="Chao H."/>
            <person name="Schneider V."/>
            <person name="Ventura M."/>
            <person name="Kronenberg Z."/>
            <person name="Murali S."/>
            <person name="Gordon D."/>
            <person name="Cantsilieris S."/>
            <person name="Munson K."/>
            <person name="Nelson B."/>
            <person name="Raja A."/>
            <person name="Underwood J."/>
            <person name="Diekhans M."/>
            <person name="Fiddes I."/>
            <person name="Haussler D."/>
            <person name="Eichler E."/>
        </authorList>
    </citation>
    <scope>NUCLEOTIDE SEQUENCE [LARGE SCALE GENOMIC DNA]</scope>
    <source>
        <strain evidence="2">Yerkes chimp pedigree #C0471</strain>
        <tissue evidence="2">Blood</tissue>
    </source>
</reference>
<dbReference type="EMBL" id="NBAG03000224">
    <property type="protein sequence ID" value="PNI74277.1"/>
    <property type="molecule type" value="Genomic_DNA"/>
</dbReference>
<comment type="caution">
    <text evidence="2">The sequence shown here is derived from an EMBL/GenBank/DDBJ whole genome shotgun (WGS) entry which is preliminary data.</text>
</comment>
<sequence length="55" mass="6075">MQTACQAVQHQRGRSNAAICHGKEESPWRSGRPGAYTTQLFGTIITARTGCQLLW</sequence>
<name>A0A2J8NRA9_PANTR</name>
<protein>
    <submittedName>
        <fullName evidence="1">DIS3L isoform 3</fullName>
    </submittedName>
    <submittedName>
        <fullName evidence="2">DIS3L isoform 8</fullName>
    </submittedName>
</protein>
<dbReference type="EMBL" id="NBAG03000224">
    <property type="protein sequence ID" value="PNI74276.1"/>
    <property type="molecule type" value="Genomic_DNA"/>
</dbReference>